<keyword evidence="2" id="KW-0963">Cytoplasm</keyword>
<evidence type="ECO:0000256" key="8">
    <source>
        <dbReference type="ARBA" id="ARBA00045673"/>
    </source>
</evidence>
<keyword evidence="4" id="KW-0493">Microtubule</keyword>
<dbReference type="GO" id="GO:0005874">
    <property type="term" value="C:microtubule"/>
    <property type="evidence" value="ECO:0007669"/>
    <property type="project" value="UniProtKB-KW"/>
</dbReference>
<evidence type="ECO:0000313" key="11">
    <source>
        <dbReference type="Proteomes" id="UP001054945"/>
    </source>
</evidence>
<dbReference type="AlphaFoldDB" id="A0AAV4WZX7"/>
<evidence type="ECO:0000256" key="5">
    <source>
        <dbReference type="ARBA" id="ARBA00023212"/>
    </source>
</evidence>
<comment type="function">
    <text evidence="8">Regulator of the tubulin polyglutamylase complex (TPGC) that controls cytoskeletal organization, nuclear shape, and cilium disassembly by balancing microtubule and actin assembly. Regulates the assembly and stability of the TPGC and thereby modulates polyglutamylation of the microtubule, which antagonizes MAP4 binding.</text>
</comment>
<dbReference type="PANTHER" id="PTHR34252">
    <property type="entry name" value="UPF0705 PROTEIN C11ORF49"/>
    <property type="match status" value="1"/>
</dbReference>
<evidence type="ECO:0000256" key="7">
    <source>
        <dbReference type="ARBA" id="ARBA00033769"/>
    </source>
</evidence>
<evidence type="ECO:0000256" key="3">
    <source>
        <dbReference type="ARBA" id="ARBA00022553"/>
    </source>
</evidence>
<evidence type="ECO:0000256" key="9">
    <source>
        <dbReference type="SAM" id="MobiDB-lite"/>
    </source>
</evidence>
<proteinExistence type="inferred from homology"/>
<dbReference type="GO" id="GO:0034451">
    <property type="term" value="C:centriolar satellite"/>
    <property type="evidence" value="ECO:0007669"/>
    <property type="project" value="UniProtKB-SubCell"/>
</dbReference>
<comment type="caution">
    <text evidence="10">The sequence shown here is derived from an EMBL/GenBank/DDBJ whole genome shotgun (WGS) entry which is preliminary data.</text>
</comment>
<evidence type="ECO:0000256" key="1">
    <source>
        <dbReference type="ARBA" id="ARBA00004607"/>
    </source>
</evidence>
<evidence type="ECO:0000256" key="2">
    <source>
        <dbReference type="ARBA" id="ARBA00022490"/>
    </source>
</evidence>
<dbReference type="PANTHER" id="PTHR34252:SF1">
    <property type="entry name" value="CENTRIOLAR SATELLITE-ASSOCIATED TUBULIN POLYGLUTAMYLASE COMPLEX REGULATOR 1"/>
    <property type="match status" value="1"/>
</dbReference>
<gene>
    <name evidence="10" type="primary">CK049_3</name>
    <name evidence="10" type="ORF">CEXT_307301</name>
</gene>
<reference evidence="10 11" key="1">
    <citation type="submission" date="2021-06" db="EMBL/GenBank/DDBJ databases">
        <title>Caerostris extrusa draft genome.</title>
        <authorList>
            <person name="Kono N."/>
            <person name="Arakawa K."/>
        </authorList>
    </citation>
    <scope>NUCLEOTIDE SEQUENCE [LARGE SCALE GENOMIC DNA]</scope>
</reference>
<comment type="similarity">
    <text evidence="6">Belongs to the CSTPP1 family.</text>
</comment>
<accession>A0AAV4WZX7</accession>
<organism evidence="10 11">
    <name type="scientific">Caerostris extrusa</name>
    <name type="common">Bark spider</name>
    <name type="synonym">Caerostris bankana</name>
    <dbReference type="NCBI Taxonomy" id="172846"/>
    <lineage>
        <taxon>Eukaryota</taxon>
        <taxon>Metazoa</taxon>
        <taxon>Ecdysozoa</taxon>
        <taxon>Arthropoda</taxon>
        <taxon>Chelicerata</taxon>
        <taxon>Arachnida</taxon>
        <taxon>Araneae</taxon>
        <taxon>Araneomorphae</taxon>
        <taxon>Entelegynae</taxon>
        <taxon>Araneoidea</taxon>
        <taxon>Araneidae</taxon>
        <taxon>Caerostris</taxon>
    </lineage>
</organism>
<evidence type="ECO:0000256" key="4">
    <source>
        <dbReference type="ARBA" id="ARBA00022701"/>
    </source>
</evidence>
<dbReference type="InterPro" id="IPR038968">
    <property type="entry name" value="CSTPP1"/>
</dbReference>
<comment type="subcellular location">
    <subcellularLocation>
        <location evidence="1">Cytoplasm</location>
        <location evidence="1">Cytoskeleton</location>
        <location evidence="1">Microtubule organizing center</location>
        <location evidence="1">Centrosome</location>
        <location evidence="1">Centriolar satellite</location>
    </subcellularLocation>
</comment>
<keyword evidence="3" id="KW-0597">Phosphoprotein</keyword>
<feature type="compositionally biased region" description="Low complexity" evidence="9">
    <location>
        <begin position="224"/>
        <end position="233"/>
    </location>
</feature>
<protein>
    <recommendedName>
        <fullName evidence="7">Centriolar satellite-associated tubulin polyglutamylase complex regulator 1</fullName>
    </recommendedName>
</protein>
<feature type="region of interest" description="Disordered" evidence="9">
    <location>
        <begin position="210"/>
        <end position="247"/>
    </location>
</feature>
<sequence>MEMYSRVYKIDESRAATEKMENDLYLENHNLQVYLDDAVTQMLSLRLENQANKTKPAKFFKEYFSSVHQGTHILFHRKLNAKDYHSLLQLIWPNIPFEVVQTTFINFETPEQKEEVRLSYLEFLKAMKNSFCVGKFDFEAKIVNCQVEKKYEEFSNTLKERQKATSFLLGAEFLHSLEESGSDEALLWPATSNLVQNTEFKRKLDLKESNSFSSDEPVEGMCGKLSRSSSGSKDASKSDQNVSTFSRASSASLQGRLSGKQLSNSLTLLQTEKIDTENNFSTCRHRSKSAVAIQRNLHSRF</sequence>
<name>A0AAV4WZX7_CAEEX</name>
<dbReference type="Proteomes" id="UP001054945">
    <property type="component" value="Unassembled WGS sequence"/>
</dbReference>
<evidence type="ECO:0000256" key="6">
    <source>
        <dbReference type="ARBA" id="ARBA00033750"/>
    </source>
</evidence>
<evidence type="ECO:0000313" key="10">
    <source>
        <dbReference type="EMBL" id="GIY87124.1"/>
    </source>
</evidence>
<keyword evidence="5" id="KW-0206">Cytoskeleton</keyword>
<keyword evidence="11" id="KW-1185">Reference proteome</keyword>
<dbReference type="EMBL" id="BPLR01016890">
    <property type="protein sequence ID" value="GIY87124.1"/>
    <property type="molecule type" value="Genomic_DNA"/>
</dbReference>